<accession>A0ABV4CJI0</accession>
<proteinExistence type="predicted"/>
<dbReference type="RefSeq" id="WP_345359045.1">
    <property type="nucleotide sequence ID" value="NZ_BAABII010000004.1"/>
</dbReference>
<evidence type="ECO:0000313" key="2">
    <source>
        <dbReference type="Proteomes" id="UP001564626"/>
    </source>
</evidence>
<name>A0ABV4CJI0_9PSEU</name>
<dbReference type="NCBIfam" id="NF033521">
    <property type="entry name" value="lasso_leader_L3"/>
    <property type="match status" value="1"/>
</dbReference>
<dbReference type="Proteomes" id="UP001564626">
    <property type="component" value="Unassembled WGS sequence"/>
</dbReference>
<evidence type="ECO:0000313" key="1">
    <source>
        <dbReference type="EMBL" id="MEY8041196.1"/>
    </source>
</evidence>
<gene>
    <name evidence="1" type="ORF">AB8O55_17455</name>
</gene>
<dbReference type="EMBL" id="JBGEHV010000032">
    <property type="protein sequence ID" value="MEY8041196.1"/>
    <property type="molecule type" value="Genomic_DNA"/>
</dbReference>
<keyword evidence="2" id="KW-1185">Reference proteome</keyword>
<comment type="caution">
    <text evidence="1">The sequence shown here is derived from an EMBL/GenBank/DDBJ whole genome shotgun (WGS) entry which is preliminary data.</text>
</comment>
<organism evidence="1 2">
    <name type="scientific">Saccharopolyspora cebuensis</name>
    <dbReference type="NCBI Taxonomy" id="418759"/>
    <lineage>
        <taxon>Bacteria</taxon>
        <taxon>Bacillati</taxon>
        <taxon>Actinomycetota</taxon>
        <taxon>Actinomycetes</taxon>
        <taxon>Pseudonocardiales</taxon>
        <taxon>Pseudonocardiaceae</taxon>
        <taxon>Saccharopolyspora</taxon>
    </lineage>
</organism>
<sequence length="37" mass="4077">MDGTTYSAPELTEVGEFVADTLGGLLGHQFDWLRVYS</sequence>
<reference evidence="1 2" key="1">
    <citation type="submission" date="2024-08" db="EMBL/GenBank/DDBJ databases">
        <title>Genome mining of Saccharopolyspora cebuensis PGLac3 from Nigerian medicinal plant.</title>
        <authorList>
            <person name="Ezeobiora C.E."/>
            <person name="Igbokwe N.H."/>
            <person name="Amin D.H."/>
            <person name="Mendie U.E."/>
        </authorList>
    </citation>
    <scope>NUCLEOTIDE SEQUENCE [LARGE SCALE GENOMIC DNA]</scope>
    <source>
        <strain evidence="1 2">PGLac3</strain>
    </source>
</reference>
<protein>
    <submittedName>
        <fullName evidence="1">Lasso RiPP family leader peptide-containing protein</fullName>
    </submittedName>
</protein>